<keyword evidence="4" id="KW-1185">Reference proteome</keyword>
<dbReference type="OrthoDB" id="9814399at2"/>
<dbReference type="EMBL" id="QAOQ01000001">
    <property type="protein sequence ID" value="PTR01033.1"/>
    <property type="molecule type" value="Genomic_DNA"/>
</dbReference>
<comment type="caution">
    <text evidence="3">The sequence shown here is derived from an EMBL/GenBank/DDBJ whole genome shotgun (WGS) entry which is preliminary data.</text>
</comment>
<proteinExistence type="predicted"/>
<reference evidence="3 4" key="1">
    <citation type="submission" date="2018-04" db="EMBL/GenBank/DDBJ databases">
        <title>Genomic Encyclopedia of Archaeal and Bacterial Type Strains, Phase II (KMG-II): from individual species to whole genera.</title>
        <authorList>
            <person name="Goeker M."/>
        </authorList>
    </citation>
    <scope>NUCLEOTIDE SEQUENCE [LARGE SCALE GENOMIC DNA]</scope>
    <source>
        <strain evidence="3 4">DSM 26809</strain>
    </source>
</reference>
<dbReference type="RefSeq" id="WP_107826460.1">
    <property type="nucleotide sequence ID" value="NZ_CP160205.1"/>
</dbReference>
<accession>A0A2T5JF25</accession>
<feature type="chain" id="PRO_5015431310" evidence="1">
    <location>
        <begin position="23"/>
        <end position="161"/>
    </location>
</feature>
<dbReference type="Gene3D" id="2.40.128.520">
    <property type="match status" value="1"/>
</dbReference>
<protein>
    <submittedName>
        <fullName evidence="3">Uncharacterized protein DUF2147</fullName>
    </submittedName>
</protein>
<dbReference type="InterPro" id="IPR019223">
    <property type="entry name" value="DUF2147"/>
</dbReference>
<dbReference type="AlphaFoldDB" id="A0A2T5JF25"/>
<evidence type="ECO:0000256" key="1">
    <source>
        <dbReference type="SAM" id="SignalP"/>
    </source>
</evidence>
<sequence length="161" mass="18573">MKRYSFYSLLVVSVLLAGMAWAQNSNSPADRICGQWMSSEKNLLVTVYRDGSTYKGRMTWFKAEDNSKTMEEWTDKHNPDQKLRNRKLLGMVVLTNLVYDARSHTWEGGRIYESRSGKTWDAAVTLLNDEQMKVTGYWHFKFIGRAMSFHKVAGPPTVSTY</sequence>
<keyword evidence="1" id="KW-0732">Signal</keyword>
<feature type="signal peptide" evidence="1">
    <location>
        <begin position="1"/>
        <end position="22"/>
    </location>
</feature>
<dbReference type="Pfam" id="PF09917">
    <property type="entry name" value="DUF2147"/>
    <property type="match status" value="1"/>
</dbReference>
<evidence type="ECO:0000313" key="4">
    <source>
        <dbReference type="Proteomes" id="UP000244168"/>
    </source>
</evidence>
<gene>
    <name evidence="3" type="ORF">C8P68_101263</name>
</gene>
<dbReference type="Proteomes" id="UP000244168">
    <property type="component" value="Unassembled WGS sequence"/>
</dbReference>
<organism evidence="3 4">
    <name type="scientific">Mucilaginibacter yixingensis</name>
    <dbReference type="NCBI Taxonomy" id="1295612"/>
    <lineage>
        <taxon>Bacteria</taxon>
        <taxon>Pseudomonadati</taxon>
        <taxon>Bacteroidota</taxon>
        <taxon>Sphingobacteriia</taxon>
        <taxon>Sphingobacteriales</taxon>
        <taxon>Sphingobacteriaceae</taxon>
        <taxon>Mucilaginibacter</taxon>
    </lineage>
</organism>
<dbReference type="PANTHER" id="PTHR36919">
    <property type="entry name" value="BLR1215 PROTEIN"/>
    <property type="match status" value="1"/>
</dbReference>
<evidence type="ECO:0000259" key="2">
    <source>
        <dbReference type="Pfam" id="PF09917"/>
    </source>
</evidence>
<evidence type="ECO:0000313" key="3">
    <source>
        <dbReference type="EMBL" id="PTR01033.1"/>
    </source>
</evidence>
<name>A0A2T5JF25_9SPHI</name>
<dbReference type="PANTHER" id="PTHR36919:SF2">
    <property type="entry name" value="BLL6627 PROTEIN"/>
    <property type="match status" value="1"/>
</dbReference>
<feature type="domain" description="DUF2147" evidence="2">
    <location>
        <begin position="34"/>
        <end position="150"/>
    </location>
</feature>